<feature type="chain" id="PRO_5038771936" description="Sortase" evidence="2">
    <location>
        <begin position="24"/>
        <end position="177"/>
    </location>
</feature>
<accession>A0A3S3ZZT9</accession>
<keyword evidence="4" id="KW-1185">Reference proteome</keyword>
<keyword evidence="2" id="KW-0732">Signal</keyword>
<dbReference type="AlphaFoldDB" id="A0A3S3ZZT9"/>
<dbReference type="RefSeq" id="WP_128497889.1">
    <property type="nucleotide sequence ID" value="NZ_RZNC01000001.1"/>
</dbReference>
<keyword evidence="1" id="KW-1133">Transmembrane helix</keyword>
<dbReference type="EMBL" id="RZNC01000001">
    <property type="protein sequence ID" value="RWZ68624.1"/>
    <property type="molecule type" value="Genomic_DNA"/>
</dbReference>
<keyword evidence="1" id="KW-0812">Transmembrane</keyword>
<name>A0A3S3ZZT9_9MICO</name>
<proteinExistence type="predicted"/>
<feature type="transmembrane region" description="Helical" evidence="1">
    <location>
        <begin position="148"/>
        <end position="168"/>
    </location>
</feature>
<protein>
    <recommendedName>
        <fullName evidence="5">Sortase</fullName>
    </recommendedName>
</protein>
<evidence type="ECO:0000313" key="4">
    <source>
        <dbReference type="Proteomes" id="UP000288603"/>
    </source>
</evidence>
<dbReference type="Proteomes" id="UP000288603">
    <property type="component" value="Unassembled WGS sequence"/>
</dbReference>
<evidence type="ECO:0000256" key="2">
    <source>
        <dbReference type="SAM" id="SignalP"/>
    </source>
</evidence>
<evidence type="ECO:0000256" key="1">
    <source>
        <dbReference type="SAM" id="Phobius"/>
    </source>
</evidence>
<sequence length="177" mass="17298">MFKKFIAGAGIALVALFAAPAAAQAVYAPEEDVIVSGEAQPGETLAVTFDEVFTPGEQVSAQVSGNGQPTIAIFKAATDSVTKAAGADGTVVFDVTLPTDASGTYSVTATGLESGIIAAADITVVAADSGSGAGDDSGDGLAVTGGTALTAIWIAAGALGLGVVLLLVRTLRRNANA</sequence>
<comment type="caution">
    <text evidence="3">The sequence shown here is derived from an EMBL/GenBank/DDBJ whole genome shotgun (WGS) entry which is preliminary data.</text>
</comment>
<evidence type="ECO:0008006" key="5">
    <source>
        <dbReference type="Google" id="ProtNLM"/>
    </source>
</evidence>
<organism evidence="3 4">
    <name type="scientific">Labedella populi</name>
    <dbReference type="NCBI Taxonomy" id="2498850"/>
    <lineage>
        <taxon>Bacteria</taxon>
        <taxon>Bacillati</taxon>
        <taxon>Actinomycetota</taxon>
        <taxon>Actinomycetes</taxon>
        <taxon>Micrococcales</taxon>
        <taxon>Microbacteriaceae</taxon>
        <taxon>Labedella</taxon>
    </lineage>
</organism>
<evidence type="ECO:0000313" key="3">
    <source>
        <dbReference type="EMBL" id="RWZ68624.1"/>
    </source>
</evidence>
<keyword evidence="1" id="KW-0472">Membrane</keyword>
<feature type="signal peptide" evidence="2">
    <location>
        <begin position="1"/>
        <end position="23"/>
    </location>
</feature>
<dbReference type="OrthoDB" id="5125447at2"/>
<gene>
    <name evidence="3" type="ORF">ELQ92_05340</name>
</gene>
<reference evidence="3 4" key="1">
    <citation type="submission" date="2018-12" db="EMBL/GenBank/DDBJ databases">
        <authorList>
            <person name="Li F."/>
        </authorList>
    </citation>
    <scope>NUCLEOTIDE SEQUENCE [LARGE SCALE GENOMIC DNA]</scope>
    <source>
        <strain evidence="3 4">8H24J-4-2</strain>
    </source>
</reference>